<feature type="compositionally biased region" description="Basic and acidic residues" evidence="17">
    <location>
        <begin position="2195"/>
        <end position="2228"/>
    </location>
</feature>
<feature type="transmembrane region" description="Helical" evidence="18">
    <location>
        <begin position="1124"/>
        <end position="1145"/>
    </location>
</feature>
<feature type="region of interest" description="Disordered" evidence="17">
    <location>
        <begin position="1485"/>
        <end position="1520"/>
    </location>
</feature>
<evidence type="ECO:0000313" key="20">
    <source>
        <dbReference type="EMBL" id="CEM10436.1"/>
    </source>
</evidence>
<feature type="compositionally biased region" description="Polar residues" evidence="17">
    <location>
        <begin position="2295"/>
        <end position="2306"/>
    </location>
</feature>
<evidence type="ECO:0000256" key="7">
    <source>
        <dbReference type="ARBA" id="ARBA00022741"/>
    </source>
</evidence>
<evidence type="ECO:0000256" key="8">
    <source>
        <dbReference type="ARBA" id="ARBA00022840"/>
    </source>
</evidence>
<feature type="binding site" evidence="15">
    <location>
        <position position="989"/>
    </location>
    <ligand>
        <name>ATP</name>
        <dbReference type="ChEBI" id="CHEBI:30616"/>
    </ligand>
</feature>
<evidence type="ECO:0000259" key="19">
    <source>
        <dbReference type="PROSITE" id="PS50156"/>
    </source>
</evidence>
<dbReference type="InterPro" id="IPR008250">
    <property type="entry name" value="ATPase_P-typ_transduc_dom_A_sf"/>
</dbReference>
<evidence type="ECO:0000256" key="5">
    <source>
        <dbReference type="ARBA" id="ARBA00022692"/>
    </source>
</evidence>
<proteinExistence type="inferred from homology"/>
<dbReference type="SUPFAM" id="SSF81660">
    <property type="entry name" value="Metal cation-transporting ATPase, ATP-binding domain N"/>
    <property type="match status" value="1"/>
</dbReference>
<comment type="subcellular location">
    <subcellularLocation>
        <location evidence="2">Endomembrane system</location>
    </subcellularLocation>
    <subcellularLocation>
        <location evidence="1">Membrane</location>
        <topology evidence="1">Multi-pass membrane protein</topology>
    </subcellularLocation>
</comment>
<dbReference type="SFLD" id="SFLDF00027">
    <property type="entry name" value="p-type_atpase"/>
    <property type="match status" value="1"/>
</dbReference>
<feature type="transmembrane region" description="Helical" evidence="18">
    <location>
        <begin position="64"/>
        <end position="82"/>
    </location>
</feature>
<feature type="binding site" evidence="15">
    <location>
        <position position="610"/>
    </location>
    <ligand>
        <name>ATP</name>
        <dbReference type="ChEBI" id="CHEBI:30616"/>
    </ligand>
</feature>
<keyword evidence="12 18" id="KW-0472">Membrane</keyword>
<evidence type="ECO:0000256" key="2">
    <source>
        <dbReference type="ARBA" id="ARBA00004308"/>
    </source>
</evidence>
<keyword evidence="11 18" id="KW-1133">Transmembrane helix</keyword>
<feature type="region of interest" description="Disordered" evidence="17">
    <location>
        <begin position="576"/>
        <end position="604"/>
    </location>
</feature>
<comment type="similarity">
    <text evidence="3">Belongs to the cation transport ATPase (P-type) (TC 3.A.3) family. Type IV subfamily.</text>
</comment>
<feature type="compositionally biased region" description="Basic and acidic residues" evidence="17">
    <location>
        <begin position="2098"/>
        <end position="2123"/>
    </location>
</feature>
<keyword evidence="8 15" id="KW-0067">ATP-binding</keyword>
<dbReference type="SUPFAM" id="SSF56784">
    <property type="entry name" value="HAD-like"/>
    <property type="match status" value="1"/>
</dbReference>
<dbReference type="PANTHER" id="PTHR24092">
    <property type="entry name" value="PROBABLE PHOSPHOLIPID-TRANSPORTING ATPASE"/>
    <property type="match status" value="1"/>
</dbReference>
<dbReference type="Pfam" id="PF16209">
    <property type="entry name" value="PhoLip_ATPase_N"/>
    <property type="match status" value="1"/>
</dbReference>
<dbReference type="InterPro" id="IPR036412">
    <property type="entry name" value="HAD-like_sf"/>
</dbReference>
<dbReference type="InterPro" id="IPR023299">
    <property type="entry name" value="ATPase_P-typ_cyto_dom_N"/>
</dbReference>
<feature type="binding site" evidence="15">
    <location>
        <position position="959"/>
    </location>
    <ligand>
        <name>ATP</name>
        <dbReference type="ChEBI" id="CHEBI:30616"/>
    </ligand>
</feature>
<dbReference type="EC" id="7.6.2.1" evidence="4"/>
<keyword evidence="9 16" id="KW-0460">Magnesium</keyword>
<feature type="binding site" evidence="15">
    <location>
        <position position="723"/>
    </location>
    <ligand>
        <name>ATP</name>
        <dbReference type="ChEBI" id="CHEBI:30616"/>
    </ligand>
</feature>
<dbReference type="NCBIfam" id="TIGR01494">
    <property type="entry name" value="ATPase_P-type"/>
    <property type="match status" value="1"/>
</dbReference>
<evidence type="ECO:0000256" key="12">
    <source>
        <dbReference type="ARBA" id="ARBA00023136"/>
    </source>
</evidence>
<comment type="cofactor">
    <cofactor evidence="16">
        <name>Mg(2+)</name>
        <dbReference type="ChEBI" id="CHEBI:18420"/>
    </cofactor>
</comment>
<feature type="region of interest" description="Disordered" evidence="17">
    <location>
        <begin position="2098"/>
        <end position="2248"/>
    </location>
</feature>
<dbReference type="Pfam" id="PF13246">
    <property type="entry name" value="Cation_ATPase"/>
    <property type="match status" value="1"/>
</dbReference>
<dbReference type="GO" id="GO:0016887">
    <property type="term" value="F:ATP hydrolysis activity"/>
    <property type="evidence" value="ECO:0007669"/>
    <property type="project" value="InterPro"/>
</dbReference>
<feature type="binding site" evidence="15">
    <location>
        <position position="803"/>
    </location>
    <ligand>
        <name>ATP</name>
        <dbReference type="ChEBI" id="CHEBI:30616"/>
    </ligand>
</feature>
<feature type="compositionally biased region" description="Basic and acidic residues" evidence="17">
    <location>
        <begin position="1319"/>
        <end position="1339"/>
    </location>
</feature>
<dbReference type="InterPro" id="IPR032630">
    <property type="entry name" value="P_typ_ATPase_c"/>
</dbReference>
<feature type="transmembrane region" description="Helical" evidence="18">
    <location>
        <begin position="355"/>
        <end position="377"/>
    </location>
</feature>
<feature type="binding site" evidence="16">
    <location>
        <position position="985"/>
    </location>
    <ligand>
        <name>Mg(2+)</name>
        <dbReference type="ChEBI" id="CHEBI:18420"/>
    </ligand>
</feature>
<feature type="transmembrane region" description="Helical" evidence="18">
    <location>
        <begin position="2653"/>
        <end position="2671"/>
    </location>
</feature>
<feature type="binding site" evidence="15">
    <location>
        <position position="476"/>
    </location>
    <ligand>
        <name>ATP</name>
        <dbReference type="ChEBI" id="CHEBI:30616"/>
    </ligand>
</feature>
<name>A0A0G4FCQ6_9ALVE</name>
<keyword evidence="10" id="KW-1278">Translocase</keyword>
<dbReference type="InterPro" id="IPR023214">
    <property type="entry name" value="HAD_sf"/>
</dbReference>
<dbReference type="Pfam" id="PF00122">
    <property type="entry name" value="E1-E2_ATPase"/>
    <property type="match status" value="1"/>
</dbReference>
<accession>A0A0G4FCQ6</accession>
<feature type="binding site" evidence="15">
    <location>
        <position position="690"/>
    </location>
    <ligand>
        <name>ATP</name>
        <dbReference type="ChEBI" id="CHEBI:30616"/>
    </ligand>
</feature>
<feature type="transmembrane region" description="Helical" evidence="18">
    <location>
        <begin position="2384"/>
        <end position="2406"/>
    </location>
</feature>
<protein>
    <recommendedName>
        <fullName evidence="4">P-type phospholipid transporter</fullName>
        <ecNumber evidence="4">7.6.2.1</ecNumber>
    </recommendedName>
</protein>
<feature type="binding site" evidence="15">
    <location>
        <position position="965"/>
    </location>
    <ligand>
        <name>ATP</name>
        <dbReference type="ChEBI" id="CHEBI:30616"/>
    </ligand>
</feature>
<dbReference type="InterPro" id="IPR018303">
    <property type="entry name" value="ATPase_P-typ_P_site"/>
</dbReference>
<evidence type="ECO:0000256" key="15">
    <source>
        <dbReference type="PIRSR" id="PIRSR606539-2"/>
    </source>
</evidence>
<feature type="binding site" evidence="16">
    <location>
        <position position="474"/>
    </location>
    <ligand>
        <name>Mg(2+)</name>
        <dbReference type="ChEBI" id="CHEBI:18420"/>
    </ligand>
</feature>
<dbReference type="VEuPathDB" id="CryptoDB:Cvel_16197"/>
<evidence type="ECO:0000256" key="1">
    <source>
        <dbReference type="ARBA" id="ARBA00004141"/>
    </source>
</evidence>
<evidence type="ECO:0000256" key="11">
    <source>
        <dbReference type="ARBA" id="ARBA00022989"/>
    </source>
</evidence>
<evidence type="ECO:0000256" key="10">
    <source>
        <dbReference type="ARBA" id="ARBA00022967"/>
    </source>
</evidence>
<feature type="transmembrane region" description="Helical" evidence="18">
    <location>
        <begin position="1046"/>
        <end position="1066"/>
    </location>
</feature>
<gene>
    <name evidence="20" type="ORF">Cvel_16197</name>
</gene>
<feature type="transmembrane region" description="Helical" evidence="18">
    <location>
        <begin position="2692"/>
        <end position="2716"/>
    </location>
</feature>
<dbReference type="InterPro" id="IPR003392">
    <property type="entry name" value="PTHD_SSD"/>
</dbReference>
<evidence type="ECO:0000256" key="9">
    <source>
        <dbReference type="ARBA" id="ARBA00022842"/>
    </source>
</evidence>
<feature type="transmembrane region" description="Helical" evidence="18">
    <location>
        <begin position="2597"/>
        <end position="2615"/>
    </location>
</feature>
<evidence type="ECO:0000256" key="13">
    <source>
        <dbReference type="ARBA" id="ARBA00034036"/>
    </source>
</evidence>
<feature type="compositionally biased region" description="Low complexity" evidence="17">
    <location>
        <begin position="1221"/>
        <end position="1242"/>
    </location>
</feature>
<dbReference type="Pfam" id="PF16212">
    <property type="entry name" value="PhoLip_ATPase_C"/>
    <property type="match status" value="1"/>
</dbReference>
<feature type="binding site" evidence="16">
    <location>
        <position position="476"/>
    </location>
    <ligand>
        <name>Mg(2+)</name>
        <dbReference type="ChEBI" id="CHEBI:18420"/>
    </ligand>
</feature>
<feature type="compositionally biased region" description="Low complexity" evidence="17">
    <location>
        <begin position="1485"/>
        <end position="1498"/>
    </location>
</feature>
<feature type="binding site" evidence="15">
    <location>
        <position position="657"/>
    </location>
    <ligand>
        <name>ATP</name>
        <dbReference type="ChEBI" id="CHEBI:30616"/>
    </ligand>
</feature>
<organism evidence="20">
    <name type="scientific">Chromera velia CCMP2878</name>
    <dbReference type="NCBI Taxonomy" id="1169474"/>
    <lineage>
        <taxon>Eukaryota</taxon>
        <taxon>Sar</taxon>
        <taxon>Alveolata</taxon>
        <taxon>Colpodellida</taxon>
        <taxon>Chromeraceae</taxon>
        <taxon>Chromera</taxon>
    </lineage>
</organism>
<dbReference type="InterPro" id="IPR032631">
    <property type="entry name" value="P-type_ATPase_N"/>
</dbReference>
<feature type="compositionally biased region" description="Acidic residues" evidence="17">
    <location>
        <begin position="2322"/>
        <end position="2334"/>
    </location>
</feature>
<dbReference type="Gene3D" id="1.20.1110.10">
    <property type="entry name" value="Calcium-transporting ATPase, transmembrane domain"/>
    <property type="match status" value="1"/>
</dbReference>
<feature type="compositionally biased region" description="Basic and acidic residues" evidence="17">
    <location>
        <begin position="2155"/>
        <end position="2165"/>
    </location>
</feature>
<evidence type="ECO:0000256" key="3">
    <source>
        <dbReference type="ARBA" id="ARBA00008109"/>
    </source>
</evidence>
<dbReference type="InterPro" id="IPR006539">
    <property type="entry name" value="P-type_ATPase_IV"/>
</dbReference>
<evidence type="ECO:0000256" key="18">
    <source>
        <dbReference type="SAM" id="Phobius"/>
    </source>
</evidence>
<dbReference type="SFLD" id="SFLDG00002">
    <property type="entry name" value="C1.7:_P-type_atpase_like"/>
    <property type="match status" value="1"/>
</dbReference>
<feature type="binding site" evidence="15">
    <location>
        <position position="805"/>
    </location>
    <ligand>
        <name>ATP</name>
        <dbReference type="ChEBI" id="CHEBI:30616"/>
    </ligand>
</feature>
<dbReference type="Pfam" id="PF02460">
    <property type="entry name" value="Patched"/>
    <property type="match status" value="1"/>
</dbReference>
<feature type="transmembrane region" description="Helical" evidence="18">
    <location>
        <begin position="2044"/>
        <end position="2067"/>
    </location>
</feature>
<reference evidence="20" key="1">
    <citation type="submission" date="2014-11" db="EMBL/GenBank/DDBJ databases">
        <authorList>
            <person name="Otto D Thomas"/>
            <person name="Naeem Raeece"/>
        </authorList>
    </citation>
    <scope>NUCLEOTIDE SEQUENCE</scope>
</reference>
<feature type="transmembrane region" description="Helical" evidence="18">
    <location>
        <begin position="42"/>
        <end position="58"/>
    </location>
</feature>
<dbReference type="InterPro" id="IPR000731">
    <property type="entry name" value="SSD"/>
</dbReference>
<dbReference type="GO" id="GO:0005886">
    <property type="term" value="C:plasma membrane"/>
    <property type="evidence" value="ECO:0007669"/>
    <property type="project" value="TreeGrafter"/>
</dbReference>
<feature type="compositionally biased region" description="Polar residues" evidence="17">
    <location>
        <begin position="1404"/>
        <end position="1414"/>
    </location>
</feature>
<dbReference type="GO" id="GO:0000287">
    <property type="term" value="F:magnesium ion binding"/>
    <property type="evidence" value="ECO:0007669"/>
    <property type="project" value="InterPro"/>
</dbReference>
<feature type="transmembrane region" description="Helical" evidence="18">
    <location>
        <begin position="2722"/>
        <end position="2748"/>
    </location>
</feature>
<dbReference type="Gene3D" id="2.70.150.10">
    <property type="entry name" value="Calcium-transporting ATPase, cytoplasmic transduction domain A"/>
    <property type="match status" value="1"/>
</dbReference>
<feature type="region of interest" description="Disordered" evidence="17">
    <location>
        <begin position="2289"/>
        <end position="2334"/>
    </location>
</feature>
<dbReference type="SUPFAM" id="SSF82866">
    <property type="entry name" value="Multidrug efflux transporter AcrB transmembrane domain"/>
    <property type="match status" value="2"/>
</dbReference>
<dbReference type="GO" id="GO:0005524">
    <property type="term" value="F:ATP binding"/>
    <property type="evidence" value="ECO:0007669"/>
    <property type="project" value="UniProtKB-KW"/>
</dbReference>
<feature type="region of interest" description="Disordered" evidence="17">
    <location>
        <begin position="1207"/>
        <end position="1387"/>
    </location>
</feature>
<keyword evidence="7 15" id="KW-0547">Nucleotide-binding</keyword>
<feature type="transmembrane region" description="Helical" evidence="18">
    <location>
        <begin position="1961"/>
        <end position="1984"/>
    </location>
</feature>
<feature type="active site" description="4-aspartylphosphate intermediate" evidence="14">
    <location>
        <position position="474"/>
    </location>
</feature>
<evidence type="ECO:0000256" key="14">
    <source>
        <dbReference type="PIRSR" id="PIRSR606539-1"/>
    </source>
</evidence>
<feature type="binding site" evidence="15">
    <location>
        <position position="475"/>
    </location>
    <ligand>
        <name>ATP</name>
        <dbReference type="ChEBI" id="CHEBI:30616"/>
    </ligand>
</feature>
<feature type="transmembrane region" description="Helical" evidence="18">
    <location>
        <begin position="2013"/>
        <end position="2032"/>
    </location>
</feature>
<feature type="transmembrane region" description="Helical" evidence="18">
    <location>
        <begin position="1929"/>
        <end position="1949"/>
    </location>
</feature>
<evidence type="ECO:0000256" key="16">
    <source>
        <dbReference type="PIRSR" id="PIRSR606539-3"/>
    </source>
</evidence>
<dbReference type="PROSITE" id="PS00154">
    <property type="entry name" value="ATPASE_E1_E2"/>
    <property type="match status" value="1"/>
</dbReference>
<feature type="binding site" evidence="15">
    <location>
        <position position="988"/>
    </location>
    <ligand>
        <name>ATP</name>
        <dbReference type="ChEBI" id="CHEBI:30616"/>
    </ligand>
</feature>
<dbReference type="Gene3D" id="3.40.50.1000">
    <property type="entry name" value="HAD superfamily/HAD-like"/>
    <property type="match status" value="2"/>
</dbReference>
<dbReference type="Gene3D" id="1.20.1640.10">
    <property type="entry name" value="Multidrug efflux transporter AcrB transmembrane domain"/>
    <property type="match status" value="2"/>
</dbReference>
<dbReference type="InterPro" id="IPR001757">
    <property type="entry name" value="P_typ_ATPase"/>
</dbReference>
<feature type="transmembrane region" description="Helical" evidence="18">
    <location>
        <begin position="1078"/>
        <end position="1095"/>
    </location>
</feature>
<dbReference type="GO" id="GO:0045332">
    <property type="term" value="P:phospholipid translocation"/>
    <property type="evidence" value="ECO:0007669"/>
    <property type="project" value="TreeGrafter"/>
</dbReference>
<feature type="binding site" evidence="16">
    <location>
        <position position="989"/>
    </location>
    <ligand>
        <name>Mg(2+)</name>
        <dbReference type="ChEBI" id="CHEBI:18420"/>
    </ligand>
</feature>
<feature type="binding site" evidence="15">
    <location>
        <position position="474"/>
    </location>
    <ligand>
        <name>ATP</name>
        <dbReference type="ChEBI" id="CHEBI:30616"/>
    </ligand>
</feature>
<dbReference type="EMBL" id="CDMZ01000262">
    <property type="protein sequence ID" value="CEM10436.1"/>
    <property type="molecule type" value="Genomic_DNA"/>
</dbReference>
<dbReference type="InterPro" id="IPR023298">
    <property type="entry name" value="ATPase_P-typ_TM_dom_sf"/>
</dbReference>
<feature type="binding site" evidence="15">
    <location>
        <position position="804"/>
    </location>
    <ligand>
        <name>ATP</name>
        <dbReference type="ChEBI" id="CHEBI:30616"/>
    </ligand>
</feature>
<dbReference type="PROSITE" id="PS50156">
    <property type="entry name" value="SSD"/>
    <property type="match status" value="1"/>
</dbReference>
<dbReference type="GO" id="GO:0140326">
    <property type="term" value="F:ATPase-coupled intramembrane lipid transporter activity"/>
    <property type="evidence" value="ECO:0007669"/>
    <property type="project" value="UniProtKB-EC"/>
</dbReference>
<evidence type="ECO:0000256" key="17">
    <source>
        <dbReference type="SAM" id="MobiDB-lite"/>
    </source>
</evidence>
<feature type="compositionally biased region" description="Acidic residues" evidence="17">
    <location>
        <begin position="586"/>
        <end position="600"/>
    </location>
</feature>
<evidence type="ECO:0000256" key="4">
    <source>
        <dbReference type="ARBA" id="ARBA00012189"/>
    </source>
</evidence>
<dbReference type="SFLD" id="SFLDS00003">
    <property type="entry name" value="Haloacid_Dehalogenase"/>
    <property type="match status" value="1"/>
</dbReference>
<dbReference type="InterPro" id="IPR044492">
    <property type="entry name" value="P_typ_ATPase_HD_dom"/>
</dbReference>
<dbReference type="NCBIfam" id="TIGR01652">
    <property type="entry name" value="ATPase-Plipid"/>
    <property type="match status" value="1"/>
</dbReference>
<evidence type="ECO:0000256" key="6">
    <source>
        <dbReference type="ARBA" id="ARBA00022723"/>
    </source>
</evidence>
<keyword evidence="5 18" id="KW-0812">Transmembrane</keyword>
<feature type="transmembrane region" description="Helical" evidence="18">
    <location>
        <begin position="1898"/>
        <end position="1917"/>
    </location>
</feature>
<feature type="region of interest" description="Disordered" evidence="17">
    <location>
        <begin position="1555"/>
        <end position="1582"/>
    </location>
</feature>
<dbReference type="InterPro" id="IPR059000">
    <property type="entry name" value="ATPase_P-type_domA"/>
</dbReference>
<feature type="transmembrane region" description="Helical" evidence="18">
    <location>
        <begin position="2622"/>
        <end position="2647"/>
    </location>
</feature>
<feature type="domain" description="SSD" evidence="19">
    <location>
        <begin position="1897"/>
        <end position="2067"/>
    </location>
</feature>
<dbReference type="SUPFAM" id="SSF81653">
    <property type="entry name" value="Calcium ATPase, transduction domain A"/>
    <property type="match status" value="1"/>
</dbReference>
<dbReference type="Gene3D" id="3.40.1110.10">
    <property type="entry name" value="Calcium-transporting ATPase, cytoplasmic domain N"/>
    <property type="match status" value="2"/>
</dbReference>
<sequence length="2803" mass="308979">MRRRQSQLNETIVVHRNDVRTTKYTLLTWIPTSLFYQFRRSANIYFLVITVLTFLPFSPKHPASQAATFGFVVLFAVLKDGYEDWRRRKQDQKENMARTRRYDFSSACWEDVPRASMRVGDLVLLRNDETVPADVLCLSSAEVDEGVAFIDTANLDGETNLKMKKAVTITHSEFLRLCGCPETSPSGFPAQPLPSIPEAHEVVVEGDAPGRQSPTGTGAGGEEEDVYHFHAPEWASPILLHAAGQLDYLVQAEQPHADVTVFKGSCVINPGLRSRANSHVSESLLAPKANGNQNSGGDKEVSLGAENLLYRGCVLRNTRWILGLVIYAGGETKIRMNSSEAPTKVSRVSRTMNELLGGIFCFLFGVCALYAVLSLLWEGVEGDRQWALHTGSSESPSGGVGILVFLIVRFFIFLIAISHLIPISLYVITEVLKLVLTFWINADPGMEAPDGTAAMARTSDLVEELGQAEFLFSDKTGTLTCNSMEFAKCHVGKKSFGPTAEAAQAAREKGEAKKGILGDETAAQLLASSATSHKEGDSGTSSLLAFPEGEEGTADSLLRFFVFLALCHAVLPESEEDRNSARAVEEEVGVAEGEKEEEDPFSFQGSSPDEVALVLAAARNGVVLLSRSKKRGSRWETLELDILRVRHLFDLHEVIEFSSDRKRMTTIVEHRGIKGSECAPGDGSVFCLTKGADSIMEGLLASSSPLKSDEKAALSEFSRKGLRTLVMAAKPLGKDEYREWSAASHAASVQIQGREKALEEVAKQMENNLRVVGLSAVEDRLQDDVPATIFKLKDAGLRVFVLTGDKLETAVDIGFSCQLLDRNMSLHIISQDTAKDSAEIMAKLKDVLRDAEARVPDFTKRPPQEVDLRDKAQSGRTCRIVDYVTLGLSACMCPPREKKSPIRQEFDKIQQQSHKHQGEPKRIGLAVDGKTLAKCLESDDIADIFLRVCLAVTSCLCCRLSPRQKALLVRLVRRGTGLITVAVGDGANDVPMIQEAHVGVGIRGKEGTQAVQSSDYAVPQFNCLQRLILVHGRKGYRRIASMICYYFYKNVVIVMCDLLFNVFAGFSGQIFFPEWLSTMYNAFFTSFACLFTYALDVDVPDEVALALPMLYLAGPRNVYFTGKVFWAFMVAAIYHGILVPILRVLHSVRPGGLVQIDSPDLLMVVASVVPDFVVDRLRLAFFPNPLDIAMYASRTGTIEALVERCGPKEETSPKNESTNDPSFPVSGSPPTSPGLPSGTSPLSGPPHSTPAEEEGDGAAEADRMERGESPQGVWHDNVNTNGNVEGPTEGEEARQGQQVEEEEGQSEAAPSSNAHSRRGNREETEKKAENQSGGEDRDAPPPVVHAAWNGESDVHPPSPPPAQNEKEGQGEEEDPSRLGKRGVTHDNVTEMMPKVNVSLPGAVSSVSGMAQSNNLEEEEKEEPAVSTTGRRVSAVESTPEELIISSESRVAEANEAAEVAEQLEEMPESSTPLIAVRGKKIRPRGVVGPRVSSSPVVPLEGKKGERGEIPTGERTLSAPPRPWEATLAAPVQARSLLPPLERQKEKERQKVNAFSFLPPPISPPRTKMSEGPSTAAPPSNGMAGLRVDPFLKARKQNTSVDVSAGCNSAEGVGGTKEREQTALMIAWADPARDLIVVSFLVCGGLAPGLLFAQSPHSWEHSYGSSNGRVREDLKVYQATFREYGDWFTVMVSAREGVNLVDADVMRELQNVDTRIRSTRIRMLSTGNVFRYSDICKMNGDGVCDFMAVPRLFSSPSSFGPGNLTFPRVLFDSHGAVREVPDLRTFLDGVDAREGRLWGATLMVWQYSLQAGEGDFESGRWKREEMDEPTRRYRIPTGPTEPRNATREEVQAWMKGMEEELDHPEFKENPHFSLAIYSSRSIDDALQAAQNALFAPRDLILFGIVVFLVALYAALLNLSKRLEEWRLLSALTGCLTPVLAYLGSSGLLYLCGLPHESPNLAVPFLVLGIGVDDFFVILSAVSMTWGDARTLRRVREGKDCAYPRERLGHAMREAGISVTLTTATNLIGLLFGLNSNVFAIRNFCVFMVMGLLFGYVMCLSFFLGFLGLDLKREAAGERGYLGVFARVWRMLLHPLESQSTRDRVEREKKATTQQKEESRRDSRRMSTAADLPSETLDLAHPPGEESEVPLNPLTDIQKEETSDIARKEKKRASTVRPDPQANEPPSPDFHQTPPTREARQLDASDVCPDQKQEQEHETEEEPIRTRRQTDAGLAKESAPPSAVSPPPPSSLLATRDLLYLHLATEQIRRATRWAAVVPFADSTLRGAAQRREMTRMSPQNKQKQTLNKSHRTSAEGDSPAGETESEFQREEEGEEEDDFCLLQISSPKEGNVLVRAADASESVSFGRDNVQMAVFRFVQNCWARLLLHPLVVAVVLLSWLALIGLSVASLSSQSPVLGGGLKFGLHPVELTNTDAPLRVFFRRYSVMKNSGYSGQVFFDRGAEWWRTEVQEQVIEFVDQLETQEFYRLARPPMYAFLKERGAELQEKWPNDREQFETALGEWLEGNRYFKWDFAWQDPVKKRGLESWRFVMIESFCETTHCYRGNMVGSREFFKRFEDFFVARYFHEIFLTAELDLSILRSTLLSMGGVLVAATFMSSLLLKGLWAVVFVVVCVAAIDISLFGVMVWWGIPLSLLSAIILVLCAGFAVDYVVHICHAFTGACGERRPSRVVESLVALGPAVFHGALTVVLAGSPALFTKSAMFLLFFQMIAVAIALALTHGILVLPVLLRVAGPIRATREAEKARGEAAHKLVMRLREDRKQVVLMEAGDVQERGGAAGLFPHD</sequence>
<keyword evidence="6 16" id="KW-0479">Metal-binding</keyword>
<dbReference type="SUPFAM" id="SSF81665">
    <property type="entry name" value="Calcium ATPase, transmembrane domain M"/>
    <property type="match status" value="1"/>
</dbReference>
<feature type="region of interest" description="Disordered" evidence="17">
    <location>
        <begin position="1404"/>
        <end position="1440"/>
    </location>
</feature>
<comment type="catalytic activity">
    <reaction evidence="13">
        <text>ATP + H2O + phospholipidSide 1 = ADP + phosphate + phospholipidSide 2.</text>
        <dbReference type="EC" id="7.6.2.1"/>
    </reaction>
</comment>